<dbReference type="SUPFAM" id="SSF52540">
    <property type="entry name" value="P-loop containing nucleoside triphosphate hydrolases"/>
    <property type="match status" value="1"/>
</dbReference>
<name>A0A5C6BNL6_9PLAN</name>
<accession>A0A5C6BNL6</accession>
<dbReference type="PANTHER" id="PTHR11669">
    <property type="entry name" value="REPLICATION FACTOR C / DNA POLYMERASE III GAMMA-TAU SUBUNIT"/>
    <property type="match status" value="1"/>
</dbReference>
<dbReference type="PANTHER" id="PTHR11669:SF0">
    <property type="entry name" value="PROTEIN STICHEL-LIKE 2"/>
    <property type="match status" value="1"/>
</dbReference>
<dbReference type="SMART" id="SM00382">
    <property type="entry name" value="AAA"/>
    <property type="match status" value="1"/>
</dbReference>
<proteinExistence type="predicted"/>
<dbReference type="AlphaFoldDB" id="A0A5C6BNL6"/>
<dbReference type="Proteomes" id="UP000320735">
    <property type="component" value="Unassembled WGS sequence"/>
</dbReference>
<dbReference type="GO" id="GO:0006261">
    <property type="term" value="P:DNA-templated DNA replication"/>
    <property type="evidence" value="ECO:0007669"/>
    <property type="project" value="TreeGrafter"/>
</dbReference>
<dbReference type="Pfam" id="PF00004">
    <property type="entry name" value="AAA"/>
    <property type="match status" value="1"/>
</dbReference>
<dbReference type="GO" id="GO:0003887">
    <property type="term" value="F:DNA-directed DNA polymerase activity"/>
    <property type="evidence" value="ECO:0007669"/>
    <property type="project" value="UniProtKB-EC"/>
</dbReference>
<gene>
    <name evidence="2" type="primary">dnaX_2</name>
    <name evidence="2" type="ORF">CA54_21720</name>
</gene>
<organism evidence="2 3">
    <name type="scientific">Symmachiella macrocystis</name>
    <dbReference type="NCBI Taxonomy" id="2527985"/>
    <lineage>
        <taxon>Bacteria</taxon>
        <taxon>Pseudomonadati</taxon>
        <taxon>Planctomycetota</taxon>
        <taxon>Planctomycetia</taxon>
        <taxon>Planctomycetales</taxon>
        <taxon>Planctomycetaceae</taxon>
        <taxon>Symmachiella</taxon>
    </lineage>
</organism>
<evidence type="ECO:0000313" key="2">
    <source>
        <dbReference type="EMBL" id="TWU13337.1"/>
    </source>
</evidence>
<sequence length="217" mass="24374">MLHALYEQYRPTQWHDVVGQDKTLKRIETLRRRGLSGRAYWLSGQSGTGKTTIARLIAAEIADDFATVEIDAEQLTPAKLADLERSMATKSLGEDGRHGRAFIVNEAHGLSKRAIRQLLVMLERLPAHVVWIFTTTCEGQSMLFEDSEDTSPLLSRCLRFDLARRDLAKPFAERALTIARAEGLDGKPLDAYVKLAKTHRNNLRAMLQAIESGEMLD</sequence>
<dbReference type="Gene3D" id="3.40.50.300">
    <property type="entry name" value="P-loop containing nucleotide triphosphate hydrolases"/>
    <property type="match status" value="1"/>
</dbReference>
<comment type="caution">
    <text evidence="2">The sequence shown here is derived from an EMBL/GenBank/DDBJ whole genome shotgun (WGS) entry which is preliminary data.</text>
</comment>
<keyword evidence="2" id="KW-0548">Nucleotidyltransferase</keyword>
<protein>
    <submittedName>
        <fullName evidence="2">DNA polymerase III subunit tau</fullName>
        <ecNumber evidence="2">2.7.7.7</ecNumber>
    </submittedName>
</protein>
<dbReference type="OrthoDB" id="283890at2"/>
<dbReference type="CDD" id="cd00009">
    <property type="entry name" value="AAA"/>
    <property type="match status" value="1"/>
</dbReference>
<keyword evidence="3" id="KW-1185">Reference proteome</keyword>
<dbReference type="InterPro" id="IPR027417">
    <property type="entry name" value="P-loop_NTPase"/>
</dbReference>
<dbReference type="InterPro" id="IPR003593">
    <property type="entry name" value="AAA+_ATPase"/>
</dbReference>
<evidence type="ECO:0000313" key="3">
    <source>
        <dbReference type="Proteomes" id="UP000320735"/>
    </source>
</evidence>
<reference evidence="2 3" key="1">
    <citation type="submission" date="2019-02" db="EMBL/GenBank/DDBJ databases">
        <title>Deep-cultivation of Planctomycetes and their phenomic and genomic characterization uncovers novel biology.</title>
        <authorList>
            <person name="Wiegand S."/>
            <person name="Jogler M."/>
            <person name="Boedeker C."/>
            <person name="Pinto D."/>
            <person name="Vollmers J."/>
            <person name="Rivas-Marin E."/>
            <person name="Kohn T."/>
            <person name="Peeters S.H."/>
            <person name="Heuer A."/>
            <person name="Rast P."/>
            <person name="Oberbeckmann S."/>
            <person name="Bunk B."/>
            <person name="Jeske O."/>
            <person name="Meyerdierks A."/>
            <person name="Storesund J.E."/>
            <person name="Kallscheuer N."/>
            <person name="Luecker S."/>
            <person name="Lage O.M."/>
            <person name="Pohl T."/>
            <person name="Merkel B.J."/>
            <person name="Hornburger P."/>
            <person name="Mueller R.-W."/>
            <person name="Bruemmer F."/>
            <person name="Labrenz M."/>
            <person name="Spormann A.M."/>
            <person name="Op Den Camp H."/>
            <person name="Overmann J."/>
            <person name="Amann R."/>
            <person name="Jetten M.S.M."/>
            <person name="Mascher T."/>
            <person name="Medema M.H."/>
            <person name="Devos D.P."/>
            <person name="Kaster A.-K."/>
            <person name="Ovreas L."/>
            <person name="Rohde M."/>
            <person name="Galperin M.Y."/>
            <person name="Jogler C."/>
        </authorList>
    </citation>
    <scope>NUCLEOTIDE SEQUENCE [LARGE SCALE GENOMIC DNA]</scope>
    <source>
        <strain evidence="2 3">CA54</strain>
    </source>
</reference>
<dbReference type="GO" id="GO:0005524">
    <property type="term" value="F:ATP binding"/>
    <property type="evidence" value="ECO:0007669"/>
    <property type="project" value="InterPro"/>
</dbReference>
<dbReference type="InterPro" id="IPR003959">
    <property type="entry name" value="ATPase_AAA_core"/>
</dbReference>
<evidence type="ECO:0000259" key="1">
    <source>
        <dbReference type="SMART" id="SM00382"/>
    </source>
</evidence>
<dbReference type="RefSeq" id="WP_146370677.1">
    <property type="nucleotide sequence ID" value="NZ_SJPP01000001.1"/>
</dbReference>
<keyword evidence="2" id="KW-0808">Transferase</keyword>
<dbReference type="EMBL" id="SJPP01000001">
    <property type="protein sequence ID" value="TWU13337.1"/>
    <property type="molecule type" value="Genomic_DNA"/>
</dbReference>
<dbReference type="InterPro" id="IPR050238">
    <property type="entry name" value="DNA_Rep/Repair_Clamp_Loader"/>
</dbReference>
<dbReference type="GO" id="GO:0016887">
    <property type="term" value="F:ATP hydrolysis activity"/>
    <property type="evidence" value="ECO:0007669"/>
    <property type="project" value="InterPro"/>
</dbReference>
<dbReference type="EC" id="2.7.7.7" evidence="2"/>
<feature type="domain" description="AAA+ ATPase" evidence="1">
    <location>
        <begin position="36"/>
        <end position="164"/>
    </location>
</feature>